<name>H1CXH1_9FIRM</name>
<dbReference type="EMBL" id="ADLT01000001">
    <property type="protein sequence ID" value="EHO64002.1"/>
    <property type="molecule type" value="Genomic_DNA"/>
</dbReference>
<accession>H1CXH1</accession>
<evidence type="ECO:0000313" key="3">
    <source>
        <dbReference type="Proteomes" id="UP000003277"/>
    </source>
</evidence>
<dbReference type="Pfam" id="PF02514">
    <property type="entry name" value="CobN-Mg_chel"/>
    <property type="match status" value="1"/>
</dbReference>
<dbReference type="GO" id="GO:0009236">
    <property type="term" value="P:cobalamin biosynthetic process"/>
    <property type="evidence" value="ECO:0007669"/>
    <property type="project" value="InterPro"/>
</dbReference>
<organism evidence="2 3">
    <name type="scientific">Dialister succinatiphilus YIT 11850</name>
    <dbReference type="NCBI Taxonomy" id="742743"/>
    <lineage>
        <taxon>Bacteria</taxon>
        <taxon>Bacillati</taxon>
        <taxon>Bacillota</taxon>
        <taxon>Negativicutes</taxon>
        <taxon>Veillonellales</taxon>
        <taxon>Veillonellaceae</taxon>
        <taxon>Dialister</taxon>
    </lineage>
</organism>
<evidence type="ECO:0000313" key="2">
    <source>
        <dbReference type="EMBL" id="EHO64002.1"/>
    </source>
</evidence>
<dbReference type="PANTHER" id="PTHR44119:SF7">
    <property type="entry name" value="MAGNESIUM CHELATASE SUBUNIT"/>
    <property type="match status" value="1"/>
</dbReference>
<gene>
    <name evidence="2" type="ORF">HMPREF9453_00059</name>
</gene>
<evidence type="ECO:0000259" key="1">
    <source>
        <dbReference type="Pfam" id="PF02514"/>
    </source>
</evidence>
<dbReference type="HOGENOM" id="CLU_002017_1_2_9"/>
<dbReference type="OrthoDB" id="9757976at2"/>
<keyword evidence="3" id="KW-1185">Reference proteome</keyword>
<sequence length="1239" mass="140083">MAVKLIYVTNVDRRFFMMSRAMESLQKEGRLSESCWTLKVKDDSSFASYAPLLEGASLVMIKFMGNTIRTRFWQQCLAFLEGRGIPYYMDAAGSAEEECGKWIGKEDIDAIKKYSFYGGMENYRNLWLYGAFLFETSPVKPPDPSPLCWAGLYHFGMKDRYMTDLSSYRERFCKPERPTAGFLFYRDEWIWGDTKYQDAFIAEAERQGLNVIPVFTNGLPDTKLGMPSLDEVFHRYFMKDGKPVIDCLVNVMKFSFTTSGSISREVLHEMGIPVLQCYSLLMPEEEWKKSTEGMNAMEVSISVSMPEFDGIIHGVPIAAKHVKKTGEVEYLPLKERIAAMAAKAGAWARLHRKRNEDKKIAIIFHNYPPKNSNIGSAFGLDSIESVRRLLEKMKAAGYRIDYVPETGSKLVQLITSQATNDLSMMTEAEEKACHKVTEKQYRDFFQTFPADVRAQMEKDWGSPPGSVMVDEKGSILVPGVMDGHVFITVQAPRGYGFDAAKIYHDPFIAPTHQYLAYYLWIRDIWKADAVIHVGTHGNLEWLPGKGAGLDRSSYPDLALGCLPNVYPYHMTITGEGIQAKRRGSACLVDHMPAPMADAGTYDELSELEKNMDEYAHFLTVEPEIASRMIGEIRSLAVKAELDGEVPYDASKPFSEYLTRLHQYIEDIKNSECHVGLHILGQMPEGEILRNEIIQLMRQSDGSCPAILDVFAEKYGYTAKELMEKSQTLLPEKKTGSEMMAAVRKETEQFIDTLMVHHFSEEGIRKALSAKSVREGDALWQKQVEKTAGFICHDLYKRLSGTIQEMDHTLEGIEGKYIMPGPSGSPHAGGVSLLPAGINFYGIDPRKLPTKAAWAVGKELGDEVISRYIREEGKYPENIGMVFWSGANMRSHGQCIAEFLYLMGIRPIWEKGSLYVKRLEPIPLSELKRPRLDVTGRISGLFRDTMPAAVSLMDKAVLLAASLPEKEEDNFIRKHVLSESSAMERNGMTTEEAWREACYRIFGDAPGTYGAGVGVLLESRNWNNLDDLSRVFVRWGGHAYGSRSKGTYKPGLFKERLSHMDVTLKNEDNHETNMMSSDDYNAYHGGMIAAVRSLSGKSPRSYEGDSTERGSVKVRSVQEQAKRVFRMETINPRFIQGMMKHGYKGAADLSSRVSISFQWDATSKVMENWMYEKLAEKYALDVTVQDWMKEVNPWALQRITETLLEAEKRGLWQAADETIDQLQALYLDIEGELEESQDDT</sequence>
<dbReference type="RefSeq" id="WP_008858566.1">
    <property type="nucleotide sequence ID" value="NZ_JH591187.1"/>
</dbReference>
<dbReference type="CDD" id="cd10150">
    <property type="entry name" value="CobN_like"/>
    <property type="match status" value="1"/>
</dbReference>
<dbReference type="GO" id="GO:0051116">
    <property type="term" value="F:cobaltochelatase activity"/>
    <property type="evidence" value="ECO:0007669"/>
    <property type="project" value="InterPro"/>
</dbReference>
<dbReference type="InterPro" id="IPR003672">
    <property type="entry name" value="CobN/Mg_chltase"/>
</dbReference>
<dbReference type="PATRIC" id="fig|742743.3.peg.61"/>
<dbReference type="InterPro" id="IPR011953">
    <property type="entry name" value="Cobalto_CobN"/>
</dbReference>
<dbReference type="STRING" id="742743.HMPREF9453_00059"/>
<reference evidence="2 3" key="1">
    <citation type="submission" date="2011-11" db="EMBL/GenBank/DDBJ databases">
        <title>The Genome Sequence of Dialister succinatiphilus YIT 11850.</title>
        <authorList>
            <consortium name="The Broad Institute Genome Sequencing Platform"/>
            <person name="Earl A."/>
            <person name="Ward D."/>
            <person name="Feldgarden M."/>
            <person name="Gevers D."/>
            <person name="Morotomi M."/>
            <person name="Young S.K."/>
            <person name="Zeng Q."/>
            <person name="Gargeya S."/>
            <person name="Fitzgerald M."/>
            <person name="Haas B."/>
            <person name="Abouelleil A."/>
            <person name="Alvarado L."/>
            <person name="Arachchi H.M."/>
            <person name="Berlin A."/>
            <person name="Brown A."/>
            <person name="Chapman S.B."/>
            <person name="Dunbar C."/>
            <person name="Gearin G."/>
            <person name="Goldberg J."/>
            <person name="Griggs A."/>
            <person name="Gujja S."/>
            <person name="Heiman D."/>
            <person name="Howarth C."/>
            <person name="Lui A."/>
            <person name="MacDonald P.J.P."/>
            <person name="Montmayeur A."/>
            <person name="Murphy C."/>
            <person name="Neiman D."/>
            <person name="Pearson M."/>
            <person name="Priest M."/>
            <person name="Roberts A."/>
            <person name="Saif S."/>
            <person name="Shea T."/>
            <person name="Sisk P."/>
            <person name="Stolte C."/>
            <person name="Sykes S."/>
            <person name="Wortman J."/>
            <person name="Nusbaum C."/>
            <person name="Birren B."/>
        </authorList>
    </citation>
    <scope>NUCLEOTIDE SEQUENCE [LARGE SCALE GENOMIC DNA]</scope>
    <source>
        <strain evidence="2 3">YIT 11850</strain>
    </source>
</reference>
<protein>
    <submittedName>
        <fullName evidence="2">Cobaltochelatase, CobN subunit</fullName>
    </submittedName>
</protein>
<dbReference type="PANTHER" id="PTHR44119">
    <property type="entry name" value="MAGNESIUM-CHELATASE SUBUNIT CHLH, CHLOROPLASTIC"/>
    <property type="match status" value="1"/>
</dbReference>
<feature type="domain" description="CobN/magnesium chelatase" evidence="1">
    <location>
        <begin position="113"/>
        <end position="1218"/>
    </location>
</feature>
<dbReference type="eggNOG" id="COG1429">
    <property type="taxonomic scope" value="Bacteria"/>
</dbReference>
<dbReference type="NCBIfam" id="TIGR02257">
    <property type="entry name" value="cobalto_cobN"/>
    <property type="match status" value="1"/>
</dbReference>
<comment type="caution">
    <text evidence="2">The sequence shown here is derived from an EMBL/GenBank/DDBJ whole genome shotgun (WGS) entry which is preliminary data.</text>
</comment>
<dbReference type="AlphaFoldDB" id="H1CXH1"/>
<proteinExistence type="predicted"/>
<dbReference type="Proteomes" id="UP000003277">
    <property type="component" value="Unassembled WGS sequence"/>
</dbReference>